<dbReference type="EMBL" id="JAHEPS010000013">
    <property type="protein sequence ID" value="MBT1446479.1"/>
    <property type="molecule type" value="Genomic_DNA"/>
</dbReference>
<gene>
    <name evidence="2" type="ORF">KJI95_18450</name>
</gene>
<dbReference type="Proteomes" id="UP001195903">
    <property type="component" value="Unassembled WGS sequence"/>
</dbReference>
<evidence type="ECO:0000259" key="1">
    <source>
        <dbReference type="PROSITE" id="PS51832"/>
    </source>
</evidence>
<protein>
    <submittedName>
        <fullName evidence="2">DUF3391 domain-containing protein</fullName>
    </submittedName>
</protein>
<dbReference type="PANTHER" id="PTHR43155:SF2">
    <property type="entry name" value="CYCLIC DI-GMP PHOSPHODIESTERASE PA4108"/>
    <property type="match status" value="1"/>
</dbReference>
<dbReference type="Pfam" id="PF11871">
    <property type="entry name" value="DUF3391"/>
    <property type="match status" value="1"/>
</dbReference>
<keyword evidence="3" id="KW-1185">Reference proteome</keyword>
<dbReference type="SMART" id="SM00471">
    <property type="entry name" value="HDc"/>
    <property type="match status" value="1"/>
</dbReference>
<dbReference type="InterPro" id="IPR003607">
    <property type="entry name" value="HD/PDEase_dom"/>
</dbReference>
<dbReference type="PANTHER" id="PTHR43155">
    <property type="entry name" value="CYCLIC DI-GMP PHOSPHODIESTERASE PA4108-RELATED"/>
    <property type="match status" value="1"/>
</dbReference>
<dbReference type="Gene3D" id="1.10.3210.10">
    <property type="entry name" value="Hypothetical protein af1432"/>
    <property type="match status" value="1"/>
</dbReference>
<organism evidence="2 3">
    <name type="scientific">Shewanella jiangmenensis</name>
    <dbReference type="NCBI Taxonomy" id="2837387"/>
    <lineage>
        <taxon>Bacteria</taxon>
        <taxon>Pseudomonadati</taxon>
        <taxon>Pseudomonadota</taxon>
        <taxon>Gammaproteobacteria</taxon>
        <taxon>Alteromonadales</taxon>
        <taxon>Shewanellaceae</taxon>
        <taxon>Shewanella</taxon>
    </lineage>
</organism>
<dbReference type="PROSITE" id="PS51832">
    <property type="entry name" value="HD_GYP"/>
    <property type="match status" value="1"/>
</dbReference>
<dbReference type="SUPFAM" id="SSF109604">
    <property type="entry name" value="HD-domain/PDEase-like"/>
    <property type="match status" value="1"/>
</dbReference>
<dbReference type="NCBIfam" id="TIGR00277">
    <property type="entry name" value="HDIG"/>
    <property type="match status" value="1"/>
</dbReference>
<comment type="caution">
    <text evidence="2">The sequence shown here is derived from an EMBL/GenBank/DDBJ whole genome shotgun (WGS) entry which is preliminary data.</text>
</comment>
<dbReference type="Pfam" id="PF13487">
    <property type="entry name" value="HD_5"/>
    <property type="match status" value="1"/>
</dbReference>
<sequence length="428" mass="47492">MALAYVIFSCQQCKEQYLPRRPGLSKNKPISIPVTELRLGLTVKLPLSWTEHPFLINRIELKEQAQIDMIRALKVSHVLVLAGAELLDADVPKEEVTLEDDDDGGEELHERDHRFEARVAIRNSQRRFLTCVNEARTLVSKLGSDPEGAYRVSATLVEQMLEHLFEFEEAYLALVSSGDAGPSITQHGISVAVLSLMIAKVLDLPKKEMRDIALGALLHDIGKLKVPDNIRRKRGALTPQEQNFINQHPNYGHEMLSRSGLFPEAVLHIVRHHHEFIDGTGFPDGLTAKKMPLTTQIVALANDFEFQLTALSIASPQVALGYLFKNRAGKHDEMLISTLVKVLGIYPPGTLVQLSDGSVGKVMMTTREVKQPKVWSCNSAGGDAGLRLLINEDVSIDRVLKVEELSEAAMRTLQAEAPINFYFAALEA</sequence>
<evidence type="ECO:0000313" key="2">
    <source>
        <dbReference type="EMBL" id="MBT1446479.1"/>
    </source>
</evidence>
<evidence type="ECO:0000313" key="3">
    <source>
        <dbReference type="Proteomes" id="UP001195903"/>
    </source>
</evidence>
<proteinExistence type="predicted"/>
<feature type="domain" description="HD-GYP" evidence="1">
    <location>
        <begin position="158"/>
        <end position="356"/>
    </location>
</feature>
<dbReference type="InterPro" id="IPR037522">
    <property type="entry name" value="HD_GYP_dom"/>
</dbReference>
<name>A0ABS5V9R4_9GAMM</name>
<accession>A0ABS5V9R4</accession>
<dbReference type="InterPro" id="IPR006675">
    <property type="entry name" value="HDIG_dom"/>
</dbReference>
<dbReference type="CDD" id="cd00077">
    <property type="entry name" value="HDc"/>
    <property type="match status" value="1"/>
</dbReference>
<reference evidence="2 3" key="1">
    <citation type="submission" date="2021-05" db="EMBL/GenBank/DDBJ databases">
        <title>Shewanella sp. JM162201.</title>
        <authorList>
            <person name="Xu S."/>
            <person name="Li A."/>
        </authorList>
    </citation>
    <scope>NUCLEOTIDE SEQUENCE [LARGE SCALE GENOMIC DNA]</scope>
    <source>
        <strain evidence="2 3">JM162201</strain>
    </source>
</reference>
<dbReference type="InterPro" id="IPR021812">
    <property type="entry name" value="DUF3391"/>
</dbReference>